<comment type="catalytic activity">
    <reaction evidence="14">
        <text>IMP + diphosphate = hypoxanthine + 5-phospho-alpha-D-ribose 1-diphosphate</text>
        <dbReference type="Rhea" id="RHEA:17973"/>
        <dbReference type="ChEBI" id="CHEBI:17368"/>
        <dbReference type="ChEBI" id="CHEBI:33019"/>
        <dbReference type="ChEBI" id="CHEBI:58017"/>
        <dbReference type="ChEBI" id="CHEBI:58053"/>
        <dbReference type="EC" id="2.4.2.8"/>
    </reaction>
    <physiologicalReaction direction="right-to-left" evidence="14">
        <dbReference type="Rhea" id="RHEA:17975"/>
    </physiologicalReaction>
</comment>
<keyword evidence="8 15" id="KW-0808">Transferase</keyword>
<evidence type="ECO:0000259" key="16">
    <source>
        <dbReference type="Pfam" id="PF00156"/>
    </source>
</evidence>
<sequence length="175" mass="19593">MMIIKDKEFVPFISEETIDQRLKTLGAQISSDFQNEKPILLGVLNGSFMFLSDLAKYIDIPAEFSFVKLSSYSGQSSTGKVKDLIGLDSDLKGRKIIVVEDIIDSGLSMNHLLESIQSREPLQVAVVTLLYKPDAIKYPVKIDYVGFEIPNKFVVGYGLDYDGFGRNIPSIYQLK</sequence>
<comment type="catalytic activity">
    <reaction evidence="13">
        <text>GMP + diphosphate = guanine + 5-phospho-alpha-D-ribose 1-diphosphate</text>
        <dbReference type="Rhea" id="RHEA:25424"/>
        <dbReference type="ChEBI" id="CHEBI:16235"/>
        <dbReference type="ChEBI" id="CHEBI:33019"/>
        <dbReference type="ChEBI" id="CHEBI:58017"/>
        <dbReference type="ChEBI" id="CHEBI:58115"/>
        <dbReference type="EC" id="2.4.2.8"/>
    </reaction>
    <physiologicalReaction direction="right-to-left" evidence="13">
        <dbReference type="Rhea" id="RHEA:25426"/>
    </physiologicalReaction>
</comment>
<dbReference type="InterPro" id="IPR050408">
    <property type="entry name" value="HGPRT"/>
</dbReference>
<evidence type="ECO:0000256" key="14">
    <source>
        <dbReference type="ARBA" id="ARBA00049402"/>
    </source>
</evidence>
<evidence type="ECO:0000256" key="1">
    <source>
        <dbReference type="ARBA" id="ARBA00001946"/>
    </source>
</evidence>
<comment type="pathway">
    <text evidence="3 15">Purine metabolism; IMP biosynthesis via salvage pathway; IMP from hypoxanthine: step 1/1.</text>
</comment>
<dbReference type="EMBL" id="JBHUHR010000001">
    <property type="protein sequence ID" value="MFD2033181.1"/>
    <property type="molecule type" value="Genomic_DNA"/>
</dbReference>
<dbReference type="Proteomes" id="UP001597361">
    <property type="component" value="Unassembled WGS sequence"/>
</dbReference>
<evidence type="ECO:0000256" key="5">
    <source>
        <dbReference type="ARBA" id="ARBA00011895"/>
    </source>
</evidence>
<dbReference type="GO" id="GO:0016757">
    <property type="term" value="F:glycosyltransferase activity"/>
    <property type="evidence" value="ECO:0007669"/>
    <property type="project" value="UniProtKB-KW"/>
</dbReference>
<feature type="domain" description="Phosphoribosyltransferase" evidence="16">
    <location>
        <begin position="20"/>
        <end position="161"/>
    </location>
</feature>
<evidence type="ECO:0000313" key="18">
    <source>
        <dbReference type="Proteomes" id="UP001597361"/>
    </source>
</evidence>
<dbReference type="EC" id="2.4.2.8" evidence="5 15"/>
<keyword evidence="18" id="KW-1185">Reference proteome</keyword>
<accession>A0ABW4VHC7</accession>
<keyword evidence="11 15" id="KW-0547">Nucleotide-binding</keyword>
<evidence type="ECO:0000256" key="7">
    <source>
        <dbReference type="ARBA" id="ARBA00022676"/>
    </source>
</evidence>
<evidence type="ECO:0000256" key="12">
    <source>
        <dbReference type="ARBA" id="ARBA00022842"/>
    </source>
</evidence>
<evidence type="ECO:0000256" key="6">
    <source>
        <dbReference type="ARBA" id="ARBA00022490"/>
    </source>
</evidence>
<dbReference type="InterPro" id="IPR000836">
    <property type="entry name" value="PRTase_dom"/>
</dbReference>
<evidence type="ECO:0000256" key="10">
    <source>
        <dbReference type="ARBA" id="ARBA00022726"/>
    </source>
</evidence>
<dbReference type="Gene3D" id="3.40.50.2020">
    <property type="match status" value="1"/>
</dbReference>
<keyword evidence="6 15" id="KW-0963">Cytoplasm</keyword>
<gene>
    <name evidence="17" type="primary">hpt</name>
    <name evidence="17" type="ORF">ACFSKL_00180</name>
</gene>
<proteinExistence type="inferred from homology"/>
<comment type="caution">
    <text evidence="17">The sequence shown here is derived from an EMBL/GenBank/DDBJ whole genome shotgun (WGS) entry which is preliminary data.</text>
</comment>
<keyword evidence="9 15" id="KW-0479">Metal-binding</keyword>
<name>A0ABW4VHC7_9BACT</name>
<dbReference type="SUPFAM" id="SSF53271">
    <property type="entry name" value="PRTase-like"/>
    <property type="match status" value="1"/>
</dbReference>
<keyword evidence="12 15" id="KW-0460">Magnesium</keyword>
<comment type="subcellular location">
    <subcellularLocation>
        <location evidence="2 15">Cytoplasm</location>
    </subcellularLocation>
</comment>
<evidence type="ECO:0000256" key="11">
    <source>
        <dbReference type="ARBA" id="ARBA00022741"/>
    </source>
</evidence>
<dbReference type="Pfam" id="PF00156">
    <property type="entry name" value="Pribosyltran"/>
    <property type="match status" value="1"/>
</dbReference>
<dbReference type="NCBIfam" id="TIGR01203">
    <property type="entry name" value="HGPRTase"/>
    <property type="match status" value="1"/>
</dbReference>
<dbReference type="CDD" id="cd06223">
    <property type="entry name" value="PRTases_typeI"/>
    <property type="match status" value="1"/>
</dbReference>
<dbReference type="InterPro" id="IPR029057">
    <property type="entry name" value="PRTase-like"/>
</dbReference>
<evidence type="ECO:0000256" key="2">
    <source>
        <dbReference type="ARBA" id="ARBA00004496"/>
    </source>
</evidence>
<dbReference type="PANTHER" id="PTHR43340:SF1">
    <property type="entry name" value="HYPOXANTHINE PHOSPHORIBOSYLTRANSFERASE"/>
    <property type="match status" value="1"/>
</dbReference>
<dbReference type="PANTHER" id="PTHR43340">
    <property type="entry name" value="HYPOXANTHINE-GUANINE PHOSPHORIBOSYLTRANSFERASE"/>
    <property type="match status" value="1"/>
</dbReference>
<keyword evidence="7 15" id="KW-0328">Glycosyltransferase</keyword>
<evidence type="ECO:0000256" key="9">
    <source>
        <dbReference type="ARBA" id="ARBA00022723"/>
    </source>
</evidence>
<evidence type="ECO:0000256" key="13">
    <source>
        <dbReference type="ARBA" id="ARBA00048811"/>
    </source>
</evidence>
<comment type="cofactor">
    <cofactor evidence="1 15">
        <name>Mg(2+)</name>
        <dbReference type="ChEBI" id="CHEBI:18420"/>
    </cofactor>
</comment>
<evidence type="ECO:0000256" key="3">
    <source>
        <dbReference type="ARBA" id="ARBA00004669"/>
    </source>
</evidence>
<protein>
    <recommendedName>
        <fullName evidence="5 15">Hypoxanthine phosphoribosyltransferase</fullName>
        <ecNumber evidence="5 15">2.4.2.8</ecNumber>
    </recommendedName>
</protein>
<evidence type="ECO:0000256" key="15">
    <source>
        <dbReference type="RuleBase" id="RU364099"/>
    </source>
</evidence>
<evidence type="ECO:0000313" key="17">
    <source>
        <dbReference type="EMBL" id="MFD2033181.1"/>
    </source>
</evidence>
<organism evidence="17 18">
    <name type="scientific">Belliella marina</name>
    <dbReference type="NCBI Taxonomy" id="1644146"/>
    <lineage>
        <taxon>Bacteria</taxon>
        <taxon>Pseudomonadati</taxon>
        <taxon>Bacteroidota</taxon>
        <taxon>Cytophagia</taxon>
        <taxon>Cytophagales</taxon>
        <taxon>Cyclobacteriaceae</taxon>
        <taxon>Belliella</taxon>
    </lineage>
</organism>
<dbReference type="RefSeq" id="WP_376882692.1">
    <property type="nucleotide sequence ID" value="NZ_JBHUHR010000001.1"/>
</dbReference>
<evidence type="ECO:0000256" key="8">
    <source>
        <dbReference type="ARBA" id="ARBA00022679"/>
    </source>
</evidence>
<dbReference type="InterPro" id="IPR005904">
    <property type="entry name" value="Hxn_phspho_trans"/>
</dbReference>
<evidence type="ECO:0000256" key="4">
    <source>
        <dbReference type="ARBA" id="ARBA00008391"/>
    </source>
</evidence>
<keyword evidence="10 15" id="KW-0660">Purine salvage</keyword>
<reference evidence="18" key="1">
    <citation type="journal article" date="2019" name="Int. J. Syst. Evol. Microbiol.">
        <title>The Global Catalogue of Microorganisms (GCM) 10K type strain sequencing project: providing services to taxonomists for standard genome sequencing and annotation.</title>
        <authorList>
            <consortium name="The Broad Institute Genomics Platform"/>
            <consortium name="The Broad Institute Genome Sequencing Center for Infectious Disease"/>
            <person name="Wu L."/>
            <person name="Ma J."/>
        </authorList>
    </citation>
    <scope>NUCLEOTIDE SEQUENCE [LARGE SCALE GENOMIC DNA]</scope>
    <source>
        <strain evidence="18">CGMCC 1.15180</strain>
    </source>
</reference>
<comment type="similarity">
    <text evidence="4 15">Belongs to the purine/pyrimidine phosphoribosyltransferase family.</text>
</comment>